<comment type="caution">
    <text evidence="3">The sequence shown here is derived from an EMBL/GenBank/DDBJ whole genome shotgun (WGS) entry which is preliminary data.</text>
</comment>
<evidence type="ECO:0000313" key="3">
    <source>
        <dbReference type="EMBL" id="RKQ15307.1"/>
    </source>
</evidence>
<dbReference type="GO" id="GO:0003677">
    <property type="term" value="F:DNA binding"/>
    <property type="evidence" value="ECO:0007669"/>
    <property type="project" value="UniProtKB-KW"/>
</dbReference>
<dbReference type="Gene3D" id="1.10.1660.10">
    <property type="match status" value="1"/>
</dbReference>
<name>A0A494YZ74_9BACL</name>
<dbReference type="SMART" id="SM00422">
    <property type="entry name" value="HTH_MERR"/>
    <property type="match status" value="1"/>
</dbReference>
<accession>A0A494YZ74</accession>
<dbReference type="InterPro" id="IPR009061">
    <property type="entry name" value="DNA-bd_dom_put_sf"/>
</dbReference>
<evidence type="ECO:0000259" key="2">
    <source>
        <dbReference type="PROSITE" id="PS50937"/>
    </source>
</evidence>
<dbReference type="Proteomes" id="UP000272238">
    <property type="component" value="Unassembled WGS sequence"/>
</dbReference>
<dbReference type="SUPFAM" id="SSF46955">
    <property type="entry name" value="Putative DNA-binding domain"/>
    <property type="match status" value="1"/>
</dbReference>
<keyword evidence="4" id="KW-1185">Reference proteome</keyword>
<dbReference type="RefSeq" id="WP_121215035.1">
    <property type="nucleotide sequence ID" value="NZ_RBZN01000031.1"/>
</dbReference>
<evidence type="ECO:0000256" key="1">
    <source>
        <dbReference type="ARBA" id="ARBA00023125"/>
    </source>
</evidence>
<protein>
    <submittedName>
        <fullName evidence="3">MerR family transcriptional regulator</fullName>
    </submittedName>
</protein>
<dbReference type="CDD" id="cd01106">
    <property type="entry name" value="HTH_TipAL-Mta"/>
    <property type="match status" value="1"/>
</dbReference>
<feature type="domain" description="HTH merR-type" evidence="2">
    <location>
        <begin position="4"/>
        <end position="72"/>
    </location>
</feature>
<dbReference type="PROSITE" id="PS00552">
    <property type="entry name" value="HTH_MERR_1"/>
    <property type="match status" value="1"/>
</dbReference>
<dbReference type="InterPro" id="IPR047057">
    <property type="entry name" value="MerR_fam"/>
</dbReference>
<dbReference type="PANTHER" id="PTHR30204">
    <property type="entry name" value="REDOX-CYCLING DRUG-SENSING TRANSCRIPTIONAL ACTIVATOR SOXR"/>
    <property type="match status" value="1"/>
</dbReference>
<gene>
    <name evidence="3" type="ORF">D8M03_12060</name>
</gene>
<dbReference type="GO" id="GO:0003700">
    <property type="term" value="F:DNA-binding transcription factor activity"/>
    <property type="evidence" value="ECO:0007669"/>
    <property type="project" value="InterPro"/>
</dbReference>
<dbReference type="EMBL" id="RBZN01000031">
    <property type="protein sequence ID" value="RKQ15307.1"/>
    <property type="molecule type" value="Genomic_DNA"/>
</dbReference>
<dbReference type="OrthoDB" id="1894615at2"/>
<evidence type="ECO:0000313" key="4">
    <source>
        <dbReference type="Proteomes" id="UP000272238"/>
    </source>
</evidence>
<sequence>MKEHLSIGEFAKRTGVSIRTLHYYDELGLLTPLRTESGRRVYNNTHFVTMQKIVTLKFLGFSLEQMKNLIQQNDWSVKQSLEFQKKLMEEKLSQIQKVINALDHAINLVDEQDAIDASIFASIIQGIQLQDEHKEWLKSIYTVEKVDEIFDISIEKQQALERKFANILAELKNKCGANPADADVQQLIHELMTMLQEIVGEDLHSFFEKVDGAEIEEEDPMQPLPLSDSELEWAREAMKIYLKEAGIEEEAQ</sequence>
<proteinExistence type="predicted"/>
<dbReference type="AlphaFoldDB" id="A0A494YZ74"/>
<reference evidence="3 4" key="1">
    <citation type="journal article" date="2016" name="Antonie Van Leeuwenhoek">
        <title>Lysinibacillus endophyticus sp. nov., an indole-3-acetic acid producing endophytic bacterium isolated from corn root (Zea mays cv. Xinken-5).</title>
        <authorList>
            <person name="Yu J."/>
            <person name="Guan X."/>
            <person name="Liu C."/>
            <person name="Xiang W."/>
            <person name="Yu Z."/>
            <person name="Liu X."/>
            <person name="Wang G."/>
        </authorList>
    </citation>
    <scope>NUCLEOTIDE SEQUENCE [LARGE SCALE GENOMIC DNA]</scope>
    <source>
        <strain evidence="3 4">DSM 100506</strain>
    </source>
</reference>
<dbReference type="PROSITE" id="PS50937">
    <property type="entry name" value="HTH_MERR_2"/>
    <property type="match status" value="1"/>
</dbReference>
<dbReference type="Pfam" id="PF13411">
    <property type="entry name" value="MerR_1"/>
    <property type="match status" value="1"/>
</dbReference>
<dbReference type="PANTHER" id="PTHR30204:SF96">
    <property type="entry name" value="CHROMOSOME-ANCHORING PROTEIN RACA"/>
    <property type="match status" value="1"/>
</dbReference>
<dbReference type="Gene3D" id="6.10.250.360">
    <property type="match status" value="1"/>
</dbReference>
<dbReference type="InterPro" id="IPR000551">
    <property type="entry name" value="MerR-type_HTH_dom"/>
</dbReference>
<organism evidence="3 4">
    <name type="scientific">Ureibacillus endophyticus</name>
    <dbReference type="NCBI Taxonomy" id="1978490"/>
    <lineage>
        <taxon>Bacteria</taxon>
        <taxon>Bacillati</taxon>
        <taxon>Bacillota</taxon>
        <taxon>Bacilli</taxon>
        <taxon>Bacillales</taxon>
        <taxon>Caryophanaceae</taxon>
        <taxon>Ureibacillus</taxon>
    </lineage>
</organism>
<keyword evidence="1" id="KW-0238">DNA-binding</keyword>